<dbReference type="EMBL" id="CP097505">
    <property type="protein sequence ID" value="URD93551.1"/>
    <property type="molecule type" value="Genomic_DNA"/>
</dbReference>
<sequence length="62" mass="6929">MKFSGRLENDENSFCRAQKRKRDVSVVVAHLSFDSEMASGSGTCSSKTKLNNFSGNWHGMEK</sequence>
<gene>
    <name evidence="1" type="ORF">MUK42_33449</name>
</gene>
<accession>A0A9E7FE17</accession>
<reference evidence="1" key="1">
    <citation type="submission" date="2022-05" db="EMBL/GenBank/DDBJ databases">
        <title>The Musa troglodytarum L. genome provides insights into the mechanism of non-climacteric behaviour and enrichment of carotenoids.</title>
        <authorList>
            <person name="Wang J."/>
        </authorList>
    </citation>
    <scope>NUCLEOTIDE SEQUENCE</scope>
    <source>
        <tissue evidence="1">Leaf</tissue>
    </source>
</reference>
<protein>
    <submittedName>
        <fullName evidence="1">Uncharacterized protein</fullName>
    </submittedName>
</protein>
<evidence type="ECO:0000313" key="2">
    <source>
        <dbReference type="Proteomes" id="UP001055439"/>
    </source>
</evidence>
<dbReference type="Proteomes" id="UP001055439">
    <property type="component" value="Chromosome 3"/>
</dbReference>
<evidence type="ECO:0000313" key="1">
    <source>
        <dbReference type="EMBL" id="URD93551.1"/>
    </source>
</evidence>
<dbReference type="AlphaFoldDB" id="A0A9E7FE17"/>
<proteinExistence type="predicted"/>
<name>A0A9E7FE17_9LILI</name>
<organism evidence="1 2">
    <name type="scientific">Musa troglodytarum</name>
    <name type="common">fe'i banana</name>
    <dbReference type="NCBI Taxonomy" id="320322"/>
    <lineage>
        <taxon>Eukaryota</taxon>
        <taxon>Viridiplantae</taxon>
        <taxon>Streptophyta</taxon>
        <taxon>Embryophyta</taxon>
        <taxon>Tracheophyta</taxon>
        <taxon>Spermatophyta</taxon>
        <taxon>Magnoliopsida</taxon>
        <taxon>Liliopsida</taxon>
        <taxon>Zingiberales</taxon>
        <taxon>Musaceae</taxon>
        <taxon>Musa</taxon>
    </lineage>
</organism>
<keyword evidence="2" id="KW-1185">Reference proteome</keyword>